<name>A0A0F6W7Q8_9BACT</name>
<dbReference type="STRING" id="927083.DB32_006710"/>
<dbReference type="AlphaFoldDB" id="A0A0F6W7Q8"/>
<evidence type="ECO:0000313" key="2">
    <source>
        <dbReference type="Proteomes" id="UP000034883"/>
    </source>
</evidence>
<evidence type="ECO:0000313" key="1">
    <source>
        <dbReference type="EMBL" id="AKF09561.1"/>
    </source>
</evidence>
<sequence length="125" mass="12913">MASKKRTDVEPQDLGSAIRDTKSEAWRALVARTTAAELDAALAGVSWSQPRANDPGSFTPNALFSGRGKAKNALMHRLVAVAAAARGPNAEALRASVGSLALEGDASAPLDLEPLAAFPSLRCCA</sequence>
<gene>
    <name evidence="1" type="ORF">DB32_006710</name>
</gene>
<proteinExistence type="predicted"/>
<accession>A0A0F6W7Q8</accession>
<reference evidence="1 2" key="1">
    <citation type="submission" date="2015-03" db="EMBL/GenBank/DDBJ databases">
        <title>Genome assembly of Sandaracinus amylolyticus DSM 53668.</title>
        <authorList>
            <person name="Sharma G."/>
            <person name="Subramanian S."/>
        </authorList>
    </citation>
    <scope>NUCLEOTIDE SEQUENCE [LARGE SCALE GENOMIC DNA]</scope>
    <source>
        <strain evidence="1 2">DSM 53668</strain>
    </source>
</reference>
<dbReference type="RefSeq" id="WP_053236596.1">
    <property type="nucleotide sequence ID" value="NZ_CP011125.1"/>
</dbReference>
<dbReference type="EMBL" id="CP011125">
    <property type="protein sequence ID" value="AKF09561.1"/>
    <property type="molecule type" value="Genomic_DNA"/>
</dbReference>
<keyword evidence="2" id="KW-1185">Reference proteome</keyword>
<dbReference type="Proteomes" id="UP000034883">
    <property type="component" value="Chromosome"/>
</dbReference>
<protein>
    <submittedName>
        <fullName evidence="1">Uncharacterized protein</fullName>
    </submittedName>
</protein>
<dbReference type="KEGG" id="samy:DB32_006710"/>
<organism evidence="1 2">
    <name type="scientific">Sandaracinus amylolyticus</name>
    <dbReference type="NCBI Taxonomy" id="927083"/>
    <lineage>
        <taxon>Bacteria</taxon>
        <taxon>Pseudomonadati</taxon>
        <taxon>Myxococcota</taxon>
        <taxon>Polyangia</taxon>
        <taxon>Polyangiales</taxon>
        <taxon>Sandaracinaceae</taxon>
        <taxon>Sandaracinus</taxon>
    </lineage>
</organism>